<dbReference type="GO" id="GO:0005886">
    <property type="term" value="C:plasma membrane"/>
    <property type="evidence" value="ECO:0007669"/>
    <property type="project" value="InterPro"/>
</dbReference>
<feature type="transmembrane region" description="Helical" evidence="5">
    <location>
        <begin position="167"/>
        <end position="192"/>
    </location>
</feature>
<gene>
    <name evidence="6" type="ORF">EPA99_16415</name>
</gene>
<protein>
    <submittedName>
        <fullName evidence="6">DUF2585 family protein</fullName>
    </submittedName>
</protein>
<organism evidence="6 7">
    <name type="scientific">Pseudoxanthomonas composti</name>
    <dbReference type="NCBI Taxonomy" id="2137479"/>
    <lineage>
        <taxon>Bacteria</taxon>
        <taxon>Pseudomonadati</taxon>
        <taxon>Pseudomonadota</taxon>
        <taxon>Gammaproteobacteria</taxon>
        <taxon>Lysobacterales</taxon>
        <taxon>Lysobacteraceae</taxon>
        <taxon>Pseudoxanthomonas</taxon>
    </lineage>
</organism>
<dbReference type="OrthoDB" id="9811954at2"/>
<dbReference type="AlphaFoldDB" id="A0A4Q1JSA8"/>
<evidence type="ECO:0000313" key="7">
    <source>
        <dbReference type="Proteomes" id="UP000289784"/>
    </source>
</evidence>
<dbReference type="EMBL" id="SAWZ01000011">
    <property type="protein sequence ID" value="RXR00869.1"/>
    <property type="molecule type" value="Genomic_DNA"/>
</dbReference>
<proteinExistence type="predicted"/>
<evidence type="ECO:0000256" key="4">
    <source>
        <dbReference type="ARBA" id="ARBA00023136"/>
    </source>
</evidence>
<dbReference type="Pfam" id="PF10755">
    <property type="entry name" value="DUF2585"/>
    <property type="match status" value="1"/>
</dbReference>
<name>A0A4Q1JSA8_9GAMM</name>
<accession>A0A4Q1JSA8</accession>
<sequence>MNWLTHHLNGFTRQARHAFPRWAWLRHVGLVVAACLIVHVAALWLAGRPLTCPCGHVSLWQLGQDPAENSQQLADFYSLLHAAFGMLCFVGLSWLRPRWPAIDLCLLTLISSTLWEVAENSRWAIALLSNATNAAPPYHGDSVLNSLADSAFSLIGFALASRLGMRWALAAALALEVFTTLMIHDGIAVAAYRLVRDVF</sequence>
<keyword evidence="3 5" id="KW-1133">Transmembrane helix</keyword>
<keyword evidence="2 5" id="KW-0812">Transmembrane</keyword>
<dbReference type="RefSeq" id="WP_129472331.1">
    <property type="nucleotide sequence ID" value="NZ_SAWZ01000011.1"/>
</dbReference>
<evidence type="ECO:0000256" key="3">
    <source>
        <dbReference type="ARBA" id="ARBA00022989"/>
    </source>
</evidence>
<feature type="transmembrane region" description="Helical" evidence="5">
    <location>
        <begin position="23"/>
        <end position="46"/>
    </location>
</feature>
<feature type="transmembrane region" description="Helical" evidence="5">
    <location>
        <begin position="76"/>
        <end position="94"/>
    </location>
</feature>
<evidence type="ECO:0000256" key="5">
    <source>
        <dbReference type="SAM" id="Phobius"/>
    </source>
</evidence>
<keyword evidence="1" id="KW-1003">Cell membrane</keyword>
<evidence type="ECO:0000256" key="2">
    <source>
        <dbReference type="ARBA" id="ARBA00022692"/>
    </source>
</evidence>
<keyword evidence="7" id="KW-1185">Reference proteome</keyword>
<evidence type="ECO:0000256" key="1">
    <source>
        <dbReference type="ARBA" id="ARBA00022475"/>
    </source>
</evidence>
<dbReference type="Proteomes" id="UP000289784">
    <property type="component" value="Unassembled WGS sequence"/>
</dbReference>
<reference evidence="6 7" key="1">
    <citation type="submission" date="2019-01" db="EMBL/GenBank/DDBJ databases">
        <title>Pseudoxanthomonas composti sp. nov., isolated from compost.</title>
        <authorList>
            <person name="Yang G."/>
        </authorList>
    </citation>
    <scope>NUCLEOTIDE SEQUENCE [LARGE SCALE GENOMIC DNA]</scope>
    <source>
        <strain evidence="6 7">GSS15</strain>
    </source>
</reference>
<comment type="caution">
    <text evidence="6">The sequence shown here is derived from an EMBL/GenBank/DDBJ whole genome shotgun (WGS) entry which is preliminary data.</text>
</comment>
<evidence type="ECO:0000313" key="6">
    <source>
        <dbReference type="EMBL" id="RXR00869.1"/>
    </source>
</evidence>
<keyword evidence="4 5" id="KW-0472">Membrane</keyword>
<dbReference type="InterPro" id="IPR019691">
    <property type="entry name" value="DUF2585"/>
</dbReference>